<protein>
    <submittedName>
        <fullName evidence="1">Uncharacterized protein</fullName>
    </submittedName>
</protein>
<comment type="caution">
    <text evidence="1">The sequence shown here is derived from an EMBL/GenBank/DDBJ whole genome shotgun (WGS) entry which is preliminary data.</text>
</comment>
<dbReference type="HOGENOM" id="CLU_1396655_0_0_1"/>
<evidence type="ECO:0000313" key="1">
    <source>
        <dbReference type="EMBL" id="EXU96463.1"/>
    </source>
</evidence>
<dbReference type="Proteomes" id="UP000030151">
    <property type="component" value="Unassembled WGS sequence"/>
</dbReference>
<sequence length="195" mass="21997">MNFAMGLHFLAGVVPPAPQQQRVAGDIRPFKKVPTDFTGCFEPGVMPLLPPASGPIGGIHWHNDMLFLPPLQDATKWRELHYEYAVLSATVPEKRREDTLLRANKVIDAALEKLKAALSPELLENINANTRDTKEKLGVPGVNVEAIVDKFRKLRDWVRDTTTEKYIISLECSWYTIPYNEGCYLLSIKILRVVV</sequence>
<dbReference type="EMBL" id="JELW01000049">
    <property type="protein sequence ID" value="EXU96463.1"/>
    <property type="molecule type" value="Genomic_DNA"/>
</dbReference>
<organism evidence="1 2">
    <name type="scientific">Metarhizium robertsii</name>
    <dbReference type="NCBI Taxonomy" id="568076"/>
    <lineage>
        <taxon>Eukaryota</taxon>
        <taxon>Fungi</taxon>
        <taxon>Dikarya</taxon>
        <taxon>Ascomycota</taxon>
        <taxon>Pezizomycotina</taxon>
        <taxon>Sordariomycetes</taxon>
        <taxon>Hypocreomycetidae</taxon>
        <taxon>Hypocreales</taxon>
        <taxon>Clavicipitaceae</taxon>
        <taxon>Metarhizium</taxon>
    </lineage>
</organism>
<evidence type="ECO:0000313" key="2">
    <source>
        <dbReference type="Proteomes" id="UP000030151"/>
    </source>
</evidence>
<dbReference type="AlphaFoldDB" id="A0A0A1UN64"/>
<reference evidence="1 2" key="1">
    <citation type="submission" date="2014-02" db="EMBL/GenBank/DDBJ databases">
        <title>The genome sequence of the entomopathogenic fungus Metarhizium robertsii ARSEF 2575.</title>
        <authorList>
            <person name="Giuliano Garisto Donzelli B."/>
            <person name="Roe B.A."/>
            <person name="Macmil S.L."/>
            <person name="Krasnoff S.B."/>
            <person name="Gibson D.M."/>
        </authorList>
    </citation>
    <scope>NUCLEOTIDE SEQUENCE [LARGE SCALE GENOMIC DNA]</scope>
    <source>
        <strain evidence="1 2">ARSEF 2575</strain>
    </source>
</reference>
<gene>
    <name evidence="1" type="ORF">X797_010425</name>
</gene>
<proteinExistence type="predicted"/>
<accession>A0A0A1UN64</accession>
<name>A0A0A1UN64_9HYPO</name>
<dbReference type="OrthoDB" id="10544949at2759"/>